<dbReference type="AlphaFoldDB" id="A0A1Q2ME01"/>
<keyword evidence="1" id="KW-1133">Transmembrane helix</keyword>
<dbReference type="SUPFAM" id="SSF54523">
    <property type="entry name" value="Pili subunits"/>
    <property type="match status" value="1"/>
</dbReference>
<proteinExistence type="predicted"/>
<keyword evidence="1" id="KW-0812">Transmembrane</keyword>
<protein>
    <submittedName>
        <fullName evidence="2">Putative major pilin subunit</fullName>
    </submittedName>
</protein>
<dbReference type="InterPro" id="IPR045584">
    <property type="entry name" value="Pilin-like"/>
</dbReference>
<keyword evidence="1" id="KW-0472">Membrane</keyword>
<feature type="transmembrane region" description="Helical" evidence="1">
    <location>
        <begin position="12"/>
        <end position="32"/>
    </location>
</feature>
<dbReference type="KEGG" id="pbas:SMSP2_01295"/>
<reference evidence="3" key="1">
    <citation type="submission" date="2017-02" db="EMBL/GenBank/DDBJ databases">
        <title>Comparative genomics and description of representatives of a novel lineage of planctomycetes thriving in anoxic sediments.</title>
        <authorList>
            <person name="Spring S."/>
            <person name="Bunk B."/>
            <person name="Sproer C."/>
        </authorList>
    </citation>
    <scope>NUCLEOTIDE SEQUENCE [LARGE SCALE GENOMIC DNA]</scope>
    <source>
        <strain evidence="3">SM-Chi-D1</strain>
    </source>
</reference>
<dbReference type="STRING" id="1851148.SMSP2_01295"/>
<dbReference type="NCBIfam" id="TIGR02532">
    <property type="entry name" value="IV_pilin_GFxxxE"/>
    <property type="match status" value="1"/>
</dbReference>
<dbReference type="OrthoDB" id="279149at2"/>
<keyword evidence="3" id="KW-1185">Reference proteome</keyword>
<dbReference type="PANTHER" id="PTHR30093">
    <property type="entry name" value="GENERAL SECRETION PATHWAY PROTEIN G"/>
    <property type="match status" value="1"/>
</dbReference>
<dbReference type="InterPro" id="IPR012902">
    <property type="entry name" value="N_methyl_site"/>
</dbReference>
<dbReference type="Proteomes" id="UP000188181">
    <property type="component" value="Chromosome"/>
</dbReference>
<evidence type="ECO:0000313" key="2">
    <source>
        <dbReference type="EMBL" id="AQQ70931.1"/>
    </source>
</evidence>
<evidence type="ECO:0000256" key="1">
    <source>
        <dbReference type="SAM" id="Phobius"/>
    </source>
</evidence>
<dbReference type="RefSeq" id="WP_146683160.1">
    <property type="nucleotide sequence ID" value="NZ_CP019646.1"/>
</dbReference>
<accession>A0A1Q2ME01</accession>
<organism evidence="2 3">
    <name type="scientific">Limihaloglobus sulfuriphilus</name>
    <dbReference type="NCBI Taxonomy" id="1851148"/>
    <lineage>
        <taxon>Bacteria</taxon>
        <taxon>Pseudomonadati</taxon>
        <taxon>Planctomycetota</taxon>
        <taxon>Phycisphaerae</taxon>
        <taxon>Sedimentisphaerales</taxon>
        <taxon>Sedimentisphaeraceae</taxon>
        <taxon>Limihaloglobus</taxon>
    </lineage>
</organism>
<dbReference type="Gene3D" id="3.30.700.10">
    <property type="entry name" value="Glycoprotein, Type 4 Pilin"/>
    <property type="match status" value="1"/>
</dbReference>
<gene>
    <name evidence="2" type="ORF">SMSP2_01295</name>
</gene>
<dbReference type="Pfam" id="PF07963">
    <property type="entry name" value="N_methyl"/>
    <property type="match status" value="1"/>
</dbReference>
<sequence>MFKRNKSGFTLIELLVVISIIALLMSILLPSLGKARKKAREVICLTNLKQWGIMAHMYANDYNDSLHPGYGGERTASRTIRDNLWFAAYRPYHKDTGIIFCPEAGNRFMYDEQGNPTGNMPGHSSWGPYNQDRGWAAEGDSGSYGSNGYCTNPGDTPKIFGSRPNDYFWKKKTVSCANRIPFILDCWWIFGMPQCIDMPPDYVQEGRKTGQDEMRLFTLDRHSGKIGAVFLDGSLRMVGLKELWTLKWHQGYNTNGPWTQAGGVTRGDWPEWMRGFKDF</sequence>
<dbReference type="PROSITE" id="PS00409">
    <property type="entry name" value="PROKAR_NTER_METHYL"/>
    <property type="match status" value="1"/>
</dbReference>
<dbReference type="EMBL" id="CP019646">
    <property type="protein sequence ID" value="AQQ70931.1"/>
    <property type="molecule type" value="Genomic_DNA"/>
</dbReference>
<name>A0A1Q2ME01_9BACT</name>
<evidence type="ECO:0000313" key="3">
    <source>
        <dbReference type="Proteomes" id="UP000188181"/>
    </source>
</evidence>
<dbReference type="PANTHER" id="PTHR30093:SF2">
    <property type="entry name" value="TYPE II SECRETION SYSTEM PROTEIN H"/>
    <property type="match status" value="1"/>
</dbReference>